<dbReference type="Pfam" id="PF19086">
    <property type="entry name" value="Terpene_syn_C_2"/>
    <property type="match status" value="1"/>
</dbReference>
<accession>A0AAD6I3A1</accession>
<reference evidence="1" key="2">
    <citation type="submission" date="2023-01" db="EMBL/GenBank/DDBJ databases">
        <authorList>
            <person name="Petersen C."/>
        </authorList>
    </citation>
    <scope>NUCLEOTIDE SEQUENCE</scope>
    <source>
        <strain evidence="1">IBT 15450</strain>
    </source>
</reference>
<reference evidence="1" key="1">
    <citation type="journal article" date="2023" name="IMA Fungus">
        <title>Comparative genomic study of the Penicillium genus elucidates a diverse pangenome and 15 lateral gene transfer events.</title>
        <authorList>
            <person name="Petersen C."/>
            <person name="Sorensen T."/>
            <person name="Nielsen M.R."/>
            <person name="Sondergaard T.E."/>
            <person name="Sorensen J.L."/>
            <person name="Fitzpatrick D.A."/>
            <person name="Frisvad J.C."/>
            <person name="Nielsen K.L."/>
        </authorList>
    </citation>
    <scope>NUCLEOTIDE SEQUENCE</scope>
    <source>
        <strain evidence="1">IBT 15450</strain>
    </source>
</reference>
<keyword evidence="2" id="KW-1185">Reference proteome</keyword>
<sequence>MYVSFPECQCERKAGSVSLKFSQGVIGVQQVENELLAFKILDGSIHINGFGFESRGRETMELFPTWPEFLEPGSQTFGHAVIKKEKTWSGVDPKLIMVDPQSLKLIIGSVRFVSYMYLFADEDKFRLLDEMQALSLIFDESWEIHEKDHDESFFKSLMPPENHRDLAPKTPLQQTIWNSIEEVLKRDRMDDATGGRELIEFLTSYISHPTPSKEFTTLADFMEHRRNDGGMIVCWTSAKLSIGSRQEFYGPKLGTLTRLLAYQMLASNDIASYDKEKRYWQQGQAKQFETTNGVVIIRNLLSLPSDEAAKALAYANQMEIERRIDWEIERLKQSGSLTNEDRMLIECMIYCVTGNMMAAITMSRYGGEHAKL</sequence>
<dbReference type="Gene3D" id="1.10.600.10">
    <property type="entry name" value="Farnesyl Diphosphate Synthase"/>
    <property type="match status" value="1"/>
</dbReference>
<comment type="caution">
    <text evidence="1">The sequence shown here is derived from an EMBL/GenBank/DDBJ whole genome shotgun (WGS) entry which is preliminary data.</text>
</comment>
<organism evidence="1 2">
    <name type="scientific">Penicillium canescens</name>
    <dbReference type="NCBI Taxonomy" id="5083"/>
    <lineage>
        <taxon>Eukaryota</taxon>
        <taxon>Fungi</taxon>
        <taxon>Dikarya</taxon>
        <taxon>Ascomycota</taxon>
        <taxon>Pezizomycotina</taxon>
        <taxon>Eurotiomycetes</taxon>
        <taxon>Eurotiomycetidae</taxon>
        <taxon>Eurotiales</taxon>
        <taxon>Aspergillaceae</taxon>
        <taxon>Penicillium</taxon>
    </lineage>
</organism>
<dbReference type="Proteomes" id="UP001219568">
    <property type="component" value="Unassembled WGS sequence"/>
</dbReference>
<evidence type="ECO:0000313" key="1">
    <source>
        <dbReference type="EMBL" id="KAJ6029914.1"/>
    </source>
</evidence>
<dbReference type="SUPFAM" id="SSF48576">
    <property type="entry name" value="Terpenoid synthases"/>
    <property type="match status" value="1"/>
</dbReference>
<evidence type="ECO:0000313" key="2">
    <source>
        <dbReference type="Proteomes" id="UP001219568"/>
    </source>
</evidence>
<dbReference type="EMBL" id="JAQJZL010000014">
    <property type="protein sequence ID" value="KAJ6029914.1"/>
    <property type="molecule type" value="Genomic_DNA"/>
</dbReference>
<dbReference type="InterPro" id="IPR008949">
    <property type="entry name" value="Isoprenoid_synthase_dom_sf"/>
</dbReference>
<dbReference type="AlphaFoldDB" id="A0AAD6I3A1"/>
<gene>
    <name evidence="1" type="ORF">N7460_010180</name>
</gene>
<name>A0AAD6I3A1_PENCN</name>
<proteinExistence type="predicted"/>
<protein>
    <submittedName>
        <fullName evidence="1">Terpenoid synthase</fullName>
    </submittedName>
</protein>